<dbReference type="Pfam" id="PF13531">
    <property type="entry name" value="SBP_bac_11"/>
    <property type="match status" value="1"/>
</dbReference>
<dbReference type="GO" id="GO:0051536">
    <property type="term" value="F:iron-sulfur cluster binding"/>
    <property type="evidence" value="ECO:0007669"/>
    <property type="project" value="UniProtKB-KW"/>
</dbReference>
<dbReference type="STRING" id="573370.DMR_17420"/>
<name>C4XQ68_SOLM1</name>
<gene>
    <name evidence="2" type="ordered locus">DMR_17420</name>
</gene>
<dbReference type="Proteomes" id="UP000009071">
    <property type="component" value="Chromosome"/>
</dbReference>
<dbReference type="InterPro" id="IPR006311">
    <property type="entry name" value="TAT_signal"/>
</dbReference>
<evidence type="ECO:0000313" key="3">
    <source>
        <dbReference type="Proteomes" id="UP000009071"/>
    </source>
</evidence>
<dbReference type="GO" id="GO:0030973">
    <property type="term" value="F:molybdate ion binding"/>
    <property type="evidence" value="ECO:0007669"/>
    <property type="project" value="TreeGrafter"/>
</dbReference>
<dbReference type="KEGG" id="dma:DMR_17420"/>
<reference evidence="2 3" key="1">
    <citation type="journal article" date="2009" name="Genome Res.">
        <title>Whole genome sequence of Desulfovibrio magneticus strain RS-1 revealed common gene clusters in magnetotactic bacteria.</title>
        <authorList>
            <person name="Nakazawa H."/>
            <person name="Arakaki A."/>
            <person name="Narita-Yamada S."/>
            <person name="Yashiro I."/>
            <person name="Jinno K."/>
            <person name="Aoki N."/>
            <person name="Tsuruyama A."/>
            <person name="Okamura Y."/>
            <person name="Tanikawa S."/>
            <person name="Fujita N."/>
            <person name="Takeyama H."/>
            <person name="Matsunaga T."/>
        </authorList>
    </citation>
    <scope>NUCLEOTIDE SEQUENCE [LARGE SCALE GENOMIC DNA]</scope>
    <source>
        <strain evidence="3">ATCC 700980 / DSM 13731 / RS-1</strain>
    </source>
</reference>
<protein>
    <submittedName>
        <fullName evidence="2">Metal-binding protein</fullName>
    </submittedName>
</protein>
<keyword evidence="3" id="KW-1185">Reference proteome</keyword>
<dbReference type="PANTHER" id="PTHR30632:SF0">
    <property type="entry name" value="SULFATE-BINDING PROTEIN"/>
    <property type="match status" value="1"/>
</dbReference>
<dbReference type="AlphaFoldDB" id="C4XQ68"/>
<dbReference type="SUPFAM" id="SSF53850">
    <property type="entry name" value="Periplasmic binding protein-like II"/>
    <property type="match status" value="1"/>
</dbReference>
<dbReference type="EMBL" id="AP010904">
    <property type="protein sequence ID" value="BAH75233.1"/>
    <property type="molecule type" value="Genomic_DNA"/>
</dbReference>
<dbReference type="OrthoDB" id="9786399at2"/>
<accession>C4XQ68</accession>
<dbReference type="PANTHER" id="PTHR30632">
    <property type="entry name" value="MOLYBDATE-BINDING PERIPLASMIC PROTEIN"/>
    <property type="match status" value="1"/>
</dbReference>
<dbReference type="Gene3D" id="3.40.190.10">
    <property type="entry name" value="Periplasmic binding protein-like II"/>
    <property type="match status" value="2"/>
</dbReference>
<dbReference type="HOGENOM" id="CLU_065520_2_2_7"/>
<evidence type="ECO:0000256" key="1">
    <source>
        <dbReference type="ARBA" id="ARBA00023014"/>
    </source>
</evidence>
<dbReference type="InterPro" id="IPR050682">
    <property type="entry name" value="ModA/WtpA"/>
</dbReference>
<evidence type="ECO:0000313" key="2">
    <source>
        <dbReference type="EMBL" id="BAH75233.1"/>
    </source>
</evidence>
<keyword evidence="1" id="KW-0411">Iron-sulfur</keyword>
<sequence length="283" mass="29466">MEKETGASRRRFLQLAAASAGTALLGARPAAASGPGEVLQVWSCGGLAEAMMPANAAFEAARGATVVYTGAFAAALGKSLLGSATTDVFAGRVLDLAKKLRAEGKMAWFKPLCFTQYVLVTPKGNPAGIASVADLARSGVKVVLAPEASPPGGAAAFKILEKAGVLEAAKKNAVVMGSCVQRTMDDVIAGRGDVSVVELRLTRLPAFAGRVDIVPIDEKLFPPPPMTFTVGVMQSAKNRELAEAYAGYLVSPEGQAHFERMGFVPAVSDKGRELVEKYGVRDV</sequence>
<dbReference type="eggNOG" id="COG0725">
    <property type="taxonomic scope" value="Bacteria"/>
</dbReference>
<dbReference type="GO" id="GO:0015689">
    <property type="term" value="P:molybdate ion transport"/>
    <property type="evidence" value="ECO:0007669"/>
    <property type="project" value="TreeGrafter"/>
</dbReference>
<dbReference type="PROSITE" id="PS51318">
    <property type="entry name" value="TAT"/>
    <property type="match status" value="1"/>
</dbReference>
<dbReference type="RefSeq" id="WP_015860432.1">
    <property type="nucleotide sequence ID" value="NC_012796.1"/>
</dbReference>
<keyword evidence="1" id="KW-0408">Iron</keyword>
<proteinExistence type="predicted"/>
<keyword evidence="1" id="KW-0479">Metal-binding</keyword>
<organism evidence="2 3">
    <name type="scientific">Solidesulfovibrio magneticus (strain ATCC 700980 / DSM 13731 / RS-1)</name>
    <name type="common">Desulfovibrio magneticus</name>
    <dbReference type="NCBI Taxonomy" id="573370"/>
    <lineage>
        <taxon>Bacteria</taxon>
        <taxon>Pseudomonadati</taxon>
        <taxon>Thermodesulfobacteriota</taxon>
        <taxon>Desulfovibrionia</taxon>
        <taxon>Desulfovibrionales</taxon>
        <taxon>Desulfovibrionaceae</taxon>
        <taxon>Solidesulfovibrio</taxon>
    </lineage>
</organism>